<dbReference type="PROSITE" id="PS50082">
    <property type="entry name" value="WD_REPEATS_2"/>
    <property type="match status" value="1"/>
</dbReference>
<dbReference type="Gene3D" id="3.40.50.1460">
    <property type="match status" value="1"/>
</dbReference>
<feature type="repeat" description="WD" evidence="1">
    <location>
        <begin position="38"/>
        <end position="71"/>
    </location>
</feature>
<feature type="signal peptide" evidence="2">
    <location>
        <begin position="1"/>
        <end position="19"/>
    </location>
</feature>
<evidence type="ECO:0000256" key="1">
    <source>
        <dbReference type="PROSITE-ProRule" id="PRU00221"/>
    </source>
</evidence>
<dbReference type="InterPro" id="IPR011600">
    <property type="entry name" value="Pept_C14_caspase"/>
</dbReference>
<dbReference type="PANTHER" id="PTHR19879">
    <property type="entry name" value="TRANSCRIPTION INITIATION FACTOR TFIID"/>
    <property type="match status" value="1"/>
</dbReference>
<dbReference type="InterPro" id="IPR015943">
    <property type="entry name" value="WD40/YVTN_repeat-like_dom_sf"/>
</dbReference>
<gene>
    <name evidence="4" type="ORF">SD10_20785</name>
</gene>
<evidence type="ECO:0000313" key="4">
    <source>
        <dbReference type="EMBL" id="AKD56974.1"/>
    </source>
</evidence>
<dbReference type="SUPFAM" id="SSF50998">
    <property type="entry name" value="Quinoprotein alcohol dehydrogenase-like"/>
    <property type="match status" value="1"/>
</dbReference>
<organism evidence="4 5">
    <name type="scientific">Spirosoma radiotolerans</name>
    <dbReference type="NCBI Taxonomy" id="1379870"/>
    <lineage>
        <taxon>Bacteria</taxon>
        <taxon>Pseudomonadati</taxon>
        <taxon>Bacteroidota</taxon>
        <taxon>Cytophagia</taxon>
        <taxon>Cytophagales</taxon>
        <taxon>Cytophagaceae</taxon>
        <taxon>Spirosoma</taxon>
    </lineage>
</organism>
<dbReference type="Pfam" id="PF00656">
    <property type="entry name" value="Peptidase_C14"/>
    <property type="match status" value="1"/>
</dbReference>
<dbReference type="Proteomes" id="UP000033054">
    <property type="component" value="Chromosome"/>
</dbReference>
<accession>A0A0E3ZYS0</accession>
<dbReference type="GO" id="GO:0006508">
    <property type="term" value="P:proteolysis"/>
    <property type="evidence" value="ECO:0007669"/>
    <property type="project" value="InterPro"/>
</dbReference>
<name>A0A0E3ZYS0_9BACT</name>
<evidence type="ECO:0000313" key="5">
    <source>
        <dbReference type="Proteomes" id="UP000033054"/>
    </source>
</evidence>
<dbReference type="InterPro" id="IPR001680">
    <property type="entry name" value="WD40_rpt"/>
</dbReference>
<dbReference type="OrthoDB" id="1492850at2"/>
<evidence type="ECO:0000256" key="2">
    <source>
        <dbReference type="SAM" id="SignalP"/>
    </source>
</evidence>
<reference evidence="4 5" key="1">
    <citation type="journal article" date="2014" name="Curr. Microbiol.">
        <title>Spirosoma radiotolerans sp. nov., a gamma-radiation-resistant bacterium isolated from gamma ray-irradiated soil.</title>
        <authorList>
            <person name="Lee J.J."/>
            <person name="Srinivasan S."/>
            <person name="Lim S."/>
            <person name="Joe M."/>
            <person name="Im S."/>
            <person name="Bae S.I."/>
            <person name="Park K.R."/>
            <person name="Han J.H."/>
            <person name="Park S.H."/>
            <person name="Joo B.M."/>
            <person name="Park S.J."/>
            <person name="Kim M.K."/>
        </authorList>
    </citation>
    <scope>NUCLEOTIDE SEQUENCE [LARGE SCALE GENOMIC DNA]</scope>
    <source>
        <strain evidence="4 5">DG5A</strain>
    </source>
</reference>
<keyword evidence="2" id="KW-0732">Signal</keyword>
<dbReference type="SUPFAM" id="SSF52129">
    <property type="entry name" value="Caspase-like"/>
    <property type="match status" value="1"/>
</dbReference>
<dbReference type="HOGENOM" id="CLU_295583_0_0_10"/>
<dbReference type="Pfam" id="PF00400">
    <property type="entry name" value="WD40"/>
    <property type="match status" value="2"/>
</dbReference>
<dbReference type="Gene3D" id="2.130.10.10">
    <property type="entry name" value="YVTN repeat-like/Quinoprotein amine dehydrogenase"/>
    <property type="match status" value="2"/>
</dbReference>
<dbReference type="EMBL" id="CP010429">
    <property type="protein sequence ID" value="AKD56974.1"/>
    <property type="molecule type" value="Genomic_DNA"/>
</dbReference>
<feature type="domain" description="Peptidase C14 caspase" evidence="3">
    <location>
        <begin position="639"/>
        <end position="890"/>
    </location>
</feature>
<keyword evidence="5" id="KW-1185">Reference proteome</keyword>
<dbReference type="InterPro" id="IPR029030">
    <property type="entry name" value="Caspase-like_dom_sf"/>
</dbReference>
<dbReference type="InterPro" id="IPR011047">
    <property type="entry name" value="Quinoprotein_ADH-like_sf"/>
</dbReference>
<dbReference type="PATRIC" id="fig|1379870.5.peg.4480"/>
<dbReference type="PANTHER" id="PTHR19879:SF9">
    <property type="entry name" value="TRANSCRIPTION INITIATION FACTOR TFIID SUBUNIT 5"/>
    <property type="match status" value="1"/>
</dbReference>
<feature type="chain" id="PRO_5002417700" description="Peptidase C14 caspase domain-containing protein" evidence="2">
    <location>
        <begin position="20"/>
        <end position="1023"/>
    </location>
</feature>
<dbReference type="STRING" id="1379870.SD10_20785"/>
<protein>
    <recommendedName>
        <fullName evidence="3">Peptidase C14 caspase domain-containing protein</fullName>
    </recommendedName>
</protein>
<keyword evidence="1" id="KW-0853">WD repeat</keyword>
<dbReference type="KEGG" id="srd:SD10_20785"/>
<proteinExistence type="predicted"/>
<dbReference type="GO" id="GO:0004197">
    <property type="term" value="F:cysteine-type endopeptidase activity"/>
    <property type="evidence" value="ECO:0007669"/>
    <property type="project" value="InterPro"/>
</dbReference>
<dbReference type="AlphaFoldDB" id="A0A0E3ZYS0"/>
<dbReference type="SMART" id="SM00320">
    <property type="entry name" value="WD40"/>
    <property type="match status" value="3"/>
</dbReference>
<evidence type="ECO:0000259" key="3">
    <source>
        <dbReference type="Pfam" id="PF00656"/>
    </source>
</evidence>
<dbReference type="RefSeq" id="WP_046576435.1">
    <property type="nucleotide sequence ID" value="NZ_CP010429.1"/>
</dbReference>
<sequence length="1023" mass="114627">MIKSKYIFLITLLSLYSFHCTFGQTNNISIKPFTNDDIEQITYSPDGNIIATSQDGVLRIWDYKSGQIIRQMNDNKFEAVTLAPIRRVFFVSPTVIGLLGFRELRLFDVGNGKLLRTDTTGTPRGISISSNKKFVIKSVSGQTEITSLITGKTVATLPYTFEEGYEVSNDGSFLYRPNGNKIEKLLLPIGKLINTYSSPSAGIIKNIRLSTDEKIILGFTDEIARIWENQSGNYIKGLRIDSYENVELTQDATILATLNKRTVELRGLESTFKPHLFQIEGEGNFNTIAFSPISKRLLFAEGNQMYERDILTGNITNQYGGKSDQYVSACFSPDGSILLLGTSDGYIKWIDIRTGTYQGVYRKLDKPALFLQFNKDGKELEIGDGSSVDIVHVKTGDLLRTYSEEKYRQLGLRVSKTGMQLHLLTDKCVFINKLKILTLLTKRGDNLDFLALDSRTGLFDGTSDGITQLGLWSLKEQTLSPEQLKNRFYKPRMLQSWFTDGAILQSAPTLTSIEAHPIVTLSPLTNKVKINVINRGGGIGRIEVYLNQKLIIEDARTTITNDIQSLAGRPSIEIALDLKKYLRFYSGEENLVEVAAYNQSGSLISPRIPIALLGTARGAGETPLGKVISSKSNAQPELWALIVGVSEYSESTLFLPFAAKDADNIYQGLEVGSKQFFNNRVHLFKLTSTNQDPALKPTASNIRRVLKDIQPNRNDVLLIYLAGHGVSSTVDETYHFLTAEATSLNSVNMGQSILDSELRTLLQTSQCNKQILILDACYSGRVIDKIQARSVLGNADKALDLMKDRAATYILASSSSSQQSWESYDFQQGLLTHFLLEAMRGGALDPQDGKLEVTNWLQYSRRGVEEYTRREKADGRTKITLQIPQFASLTKLNDFWIAKYPDQLHREQVPISQPLPVVSLAQIRDEQLSDRFDLQKQLNEVLMTNSLGRPFYGIEINDYPESYRLSGSYTYKNDSKSINLLMKVFKGKEEKISFVVSGDTDSVIRQTISRFSDYCKKLSIPKK</sequence>